<evidence type="ECO:0000313" key="2">
    <source>
        <dbReference type="Proteomes" id="UP001501671"/>
    </source>
</evidence>
<name>A0ABP8H2P4_9BURK</name>
<gene>
    <name evidence="1" type="ORF">GCM10023144_24970</name>
</gene>
<keyword evidence="2" id="KW-1185">Reference proteome</keyword>
<organism evidence="1 2">
    <name type="scientific">Pigmentiphaga soli</name>
    <dbReference type="NCBI Taxonomy" id="1007095"/>
    <lineage>
        <taxon>Bacteria</taxon>
        <taxon>Pseudomonadati</taxon>
        <taxon>Pseudomonadota</taxon>
        <taxon>Betaproteobacteria</taxon>
        <taxon>Burkholderiales</taxon>
        <taxon>Alcaligenaceae</taxon>
        <taxon>Pigmentiphaga</taxon>
    </lineage>
</organism>
<sequence>MNGLPPEAAGWYGKLPSLGDFASRRLPVDFIEPWDAWLSSVLEASRRRLGNDWLNAYLSCPVWRFLLLPGALSANGWAGVLLASVDRVGRHFPLTVAAPMDKPPATPAALAAFWHWLSALERCALDAIEYDHDAAAFDAALAGVVAPLPAPAASSPIPWRALADGRSLWTAFPVGPDQPFDLHAAAGMPDPAAFAVMLTGR</sequence>
<evidence type="ECO:0008006" key="3">
    <source>
        <dbReference type="Google" id="ProtNLM"/>
    </source>
</evidence>
<protein>
    <recommendedName>
        <fullName evidence="3">Type VI secretion system-associated protein TagF</fullName>
    </recommendedName>
</protein>
<dbReference type="InterPro" id="IPR038225">
    <property type="entry name" value="TagF_sf"/>
</dbReference>
<evidence type="ECO:0000313" key="1">
    <source>
        <dbReference type="EMBL" id="GAA4333576.1"/>
    </source>
</evidence>
<dbReference type="Proteomes" id="UP001501671">
    <property type="component" value="Unassembled WGS sequence"/>
</dbReference>
<dbReference type="Gene3D" id="3.40.1730.10">
    <property type="entry name" value="pa0076 domain"/>
    <property type="match status" value="1"/>
</dbReference>
<comment type="caution">
    <text evidence="1">The sequence shown here is derived from an EMBL/GenBank/DDBJ whole genome shotgun (WGS) entry which is preliminary data.</text>
</comment>
<dbReference type="EMBL" id="BAABFO010000011">
    <property type="protein sequence ID" value="GAA4333576.1"/>
    <property type="molecule type" value="Genomic_DNA"/>
</dbReference>
<reference evidence="2" key="1">
    <citation type="journal article" date="2019" name="Int. J. Syst. Evol. Microbiol.">
        <title>The Global Catalogue of Microorganisms (GCM) 10K type strain sequencing project: providing services to taxonomists for standard genome sequencing and annotation.</title>
        <authorList>
            <consortium name="The Broad Institute Genomics Platform"/>
            <consortium name="The Broad Institute Genome Sequencing Center for Infectious Disease"/>
            <person name="Wu L."/>
            <person name="Ma J."/>
        </authorList>
    </citation>
    <scope>NUCLEOTIDE SEQUENCE [LARGE SCALE GENOMIC DNA]</scope>
    <source>
        <strain evidence="2">JCM 17666</strain>
    </source>
</reference>
<dbReference type="RefSeq" id="WP_345249873.1">
    <property type="nucleotide sequence ID" value="NZ_BAABFO010000011.1"/>
</dbReference>
<dbReference type="Pfam" id="PF09867">
    <property type="entry name" value="TagF_N"/>
    <property type="match status" value="1"/>
</dbReference>
<dbReference type="NCBIfam" id="TIGR03373">
    <property type="entry name" value="VI_minor_4"/>
    <property type="match status" value="1"/>
</dbReference>
<proteinExistence type="predicted"/>
<dbReference type="InterPro" id="IPR017748">
    <property type="entry name" value="TagF"/>
</dbReference>
<accession>A0ABP8H2P4</accession>